<dbReference type="InterPro" id="IPR009917">
    <property type="entry name" value="SRA1/Sec31"/>
</dbReference>
<comment type="caution">
    <text evidence="2">The sequence shown here is derived from an EMBL/GenBank/DDBJ whole genome shotgun (WGS) entry which is preliminary data.</text>
</comment>
<dbReference type="Proteomes" id="UP000299102">
    <property type="component" value="Unassembled WGS sequence"/>
</dbReference>
<dbReference type="PANTHER" id="PTHR18834:SF2">
    <property type="entry name" value="STEROID RECEPTOR RNA ACTIVATOR 1"/>
    <property type="match status" value="1"/>
</dbReference>
<protein>
    <submittedName>
        <fullName evidence="2">Steroid receptor RNA activator 1</fullName>
    </submittedName>
</protein>
<evidence type="ECO:0000313" key="3">
    <source>
        <dbReference type="Proteomes" id="UP000299102"/>
    </source>
</evidence>
<name>A0A4C1TEP6_EUMVA</name>
<dbReference type="InterPro" id="IPR040243">
    <property type="entry name" value="Steroid_recept_RNA_1"/>
</dbReference>
<proteinExistence type="predicted"/>
<dbReference type="Gene3D" id="1.20.940.10">
    <property type="entry name" value="Functional domain of the splicing factor Prp18"/>
    <property type="match status" value="1"/>
</dbReference>
<accession>A0A4C1TEP6</accession>
<reference evidence="2 3" key="1">
    <citation type="journal article" date="2019" name="Commun. Biol.">
        <title>The bagworm genome reveals a unique fibroin gene that provides high tensile strength.</title>
        <authorList>
            <person name="Kono N."/>
            <person name="Nakamura H."/>
            <person name="Ohtoshi R."/>
            <person name="Tomita M."/>
            <person name="Numata K."/>
            <person name="Arakawa K."/>
        </authorList>
    </citation>
    <scope>NUCLEOTIDE SEQUENCE [LARGE SCALE GENOMIC DNA]</scope>
</reference>
<keyword evidence="2" id="KW-0675">Receptor</keyword>
<sequence length="203" mass="22761">MRREPSMVLPPFLAAFDPGWNDPPTFSYNIQHTQATRPRNFLNKRVAFPLTGANADNAPKSLSALPSNLPMPPAAPLQTILKPVQTREEIVADSESTLKEVKDILLKIVDDSSELGNKANDIKKRIHTMEEMWRSEKLNNSIKLLMKELAYALKDDQPTKADDIHRVLMVDHIGAVGAWMPGVKQLVYHCIARSELIAIDKES</sequence>
<organism evidence="2 3">
    <name type="scientific">Eumeta variegata</name>
    <name type="common">Bagworm moth</name>
    <name type="synonym">Eumeta japonica</name>
    <dbReference type="NCBI Taxonomy" id="151549"/>
    <lineage>
        <taxon>Eukaryota</taxon>
        <taxon>Metazoa</taxon>
        <taxon>Ecdysozoa</taxon>
        <taxon>Arthropoda</taxon>
        <taxon>Hexapoda</taxon>
        <taxon>Insecta</taxon>
        <taxon>Pterygota</taxon>
        <taxon>Neoptera</taxon>
        <taxon>Endopterygota</taxon>
        <taxon>Lepidoptera</taxon>
        <taxon>Glossata</taxon>
        <taxon>Ditrysia</taxon>
        <taxon>Tineoidea</taxon>
        <taxon>Psychidae</taxon>
        <taxon>Oiketicinae</taxon>
        <taxon>Eumeta</taxon>
    </lineage>
</organism>
<dbReference type="GO" id="GO:0005634">
    <property type="term" value="C:nucleus"/>
    <property type="evidence" value="ECO:0007669"/>
    <property type="project" value="TreeGrafter"/>
</dbReference>
<dbReference type="GO" id="GO:0003713">
    <property type="term" value="F:transcription coactivator activity"/>
    <property type="evidence" value="ECO:0007669"/>
    <property type="project" value="InterPro"/>
</dbReference>
<dbReference type="EMBL" id="BGZK01000054">
    <property type="protein sequence ID" value="GBP13013.1"/>
    <property type="molecule type" value="Genomic_DNA"/>
</dbReference>
<dbReference type="GO" id="GO:0006357">
    <property type="term" value="P:regulation of transcription by RNA polymerase II"/>
    <property type="evidence" value="ECO:0007669"/>
    <property type="project" value="InterPro"/>
</dbReference>
<feature type="domain" description="SRA1/Sec31" evidence="1">
    <location>
        <begin position="66"/>
        <end position="188"/>
    </location>
</feature>
<dbReference type="Pfam" id="PF07304">
    <property type="entry name" value="SRA1"/>
    <property type="match status" value="1"/>
</dbReference>
<evidence type="ECO:0000313" key="2">
    <source>
        <dbReference type="EMBL" id="GBP13013.1"/>
    </source>
</evidence>
<dbReference type="AlphaFoldDB" id="A0A4C1TEP6"/>
<gene>
    <name evidence="2" type="primary">Sra1</name>
    <name evidence="2" type="ORF">EVAR_79346_1</name>
</gene>
<dbReference type="STRING" id="151549.A0A4C1TEP6"/>
<dbReference type="PANTHER" id="PTHR18834">
    <property type="entry name" value="STEROID RECEPTOR RNA ACTIVATOR 1"/>
    <property type="match status" value="1"/>
</dbReference>
<evidence type="ECO:0000259" key="1">
    <source>
        <dbReference type="Pfam" id="PF07304"/>
    </source>
</evidence>
<keyword evidence="3" id="KW-1185">Reference proteome</keyword>
<dbReference type="OrthoDB" id="5982138at2759"/>